<protein>
    <recommendedName>
        <fullName evidence="3">DUF945 domain-containing protein</fullName>
    </recommendedName>
</protein>
<keyword evidence="2" id="KW-1185">Reference proteome</keyword>
<gene>
    <name evidence="1" type="ORF">DUT91_12445</name>
</gene>
<name>A0A368K176_9HYPH</name>
<evidence type="ECO:0008006" key="3">
    <source>
        <dbReference type="Google" id="ProtNLM"/>
    </source>
</evidence>
<dbReference type="EMBL" id="QOZG01000005">
    <property type="protein sequence ID" value="RCS23129.1"/>
    <property type="molecule type" value="Genomic_DNA"/>
</dbReference>
<sequence length="443" mass="47169">MRANRPRLCHYPKRLNLHQLSENHFESGGDIVEKRSPSNEEVAMSALSPLKSTARNLAAASALSLLMAGSAFAFDGNAVAERLKELQATQGSELNYQSVETSGSTVTLKGVSVKAPGTPATEKPFNVGDIVLSDVSDAPDGGYQIGKADVPDMSVPFGGMTIALKGMELDNLRLAAKGSTGPLASVVYYEKAEIDQMILTHEGNDVATLQDIVATISPYKEGQPIDYTWDVDKIAVDLSKIQPSKAKETLTALGYQKINGHIDSKGTWSVSDGRFQLNQFDLVMDDGGTLGLKFDLGGYTLDFMKELQQAQAMIAADPDSEAGGLAMLGLLQQLTVSGATVRFDDASLTNKVLDYYAKQQGAERSTLVNQMKAVLPLFAGQLRNAAFASQVTEAVSAYLDNPKSLEIRAAPPSPVPVAILMATGTAQPEKLPDVLGVTVTANK</sequence>
<evidence type="ECO:0000313" key="1">
    <source>
        <dbReference type="EMBL" id="RCS23129.1"/>
    </source>
</evidence>
<evidence type="ECO:0000313" key="2">
    <source>
        <dbReference type="Proteomes" id="UP000253420"/>
    </source>
</evidence>
<comment type="caution">
    <text evidence="1">The sequence shown here is derived from an EMBL/GenBank/DDBJ whole genome shotgun (WGS) entry which is preliminary data.</text>
</comment>
<reference evidence="1 2" key="1">
    <citation type="submission" date="2018-07" db="EMBL/GenBank/DDBJ databases">
        <title>The draft genome of Phyllobacterium salinisoli.</title>
        <authorList>
            <person name="Liu L."/>
            <person name="Li L."/>
            <person name="Zhang X."/>
            <person name="Liang L."/>
        </authorList>
    </citation>
    <scope>NUCLEOTIDE SEQUENCE [LARGE SCALE GENOMIC DNA]</scope>
    <source>
        <strain evidence="1 2">LLAN61</strain>
    </source>
</reference>
<dbReference type="Proteomes" id="UP000253420">
    <property type="component" value="Unassembled WGS sequence"/>
</dbReference>
<accession>A0A368K176</accession>
<dbReference type="AlphaFoldDB" id="A0A368K176"/>
<organism evidence="1 2">
    <name type="scientific">Phyllobacterium salinisoli</name>
    <dbReference type="NCBI Taxonomy" id="1899321"/>
    <lineage>
        <taxon>Bacteria</taxon>
        <taxon>Pseudomonadati</taxon>
        <taxon>Pseudomonadota</taxon>
        <taxon>Alphaproteobacteria</taxon>
        <taxon>Hyphomicrobiales</taxon>
        <taxon>Phyllobacteriaceae</taxon>
        <taxon>Phyllobacterium</taxon>
    </lineage>
</organism>
<proteinExistence type="predicted"/>